<evidence type="ECO:0000313" key="7">
    <source>
        <dbReference type="Proteomes" id="UP000010366"/>
    </source>
</evidence>
<evidence type="ECO:0000313" key="6">
    <source>
        <dbReference type="EMBL" id="AFY96316.1"/>
    </source>
</evidence>
<evidence type="ECO:0000256" key="4">
    <source>
        <dbReference type="ARBA" id="ARBA00022729"/>
    </source>
</evidence>
<dbReference type="HOGENOM" id="CLU_017028_8_4_3"/>
<dbReference type="PROSITE" id="PS01040">
    <property type="entry name" value="SBP_BACTERIAL_5"/>
    <property type="match status" value="1"/>
</dbReference>
<gene>
    <name evidence="6" type="ORF">Cha6605_5430</name>
</gene>
<dbReference type="OrthoDB" id="9796817at2"/>
<dbReference type="Pfam" id="PF00496">
    <property type="entry name" value="SBP_bac_5"/>
    <property type="match status" value="1"/>
</dbReference>
<dbReference type="eggNOG" id="COG0747">
    <property type="taxonomic scope" value="Bacteria"/>
</dbReference>
<evidence type="ECO:0000256" key="2">
    <source>
        <dbReference type="ARBA" id="ARBA00005695"/>
    </source>
</evidence>
<dbReference type="Gene3D" id="3.90.76.10">
    <property type="entry name" value="Dipeptide-binding Protein, Domain 1"/>
    <property type="match status" value="1"/>
</dbReference>
<organism evidence="6 7">
    <name type="scientific">Chamaesiphon minutus (strain ATCC 27169 / PCC 6605)</name>
    <dbReference type="NCBI Taxonomy" id="1173020"/>
    <lineage>
        <taxon>Bacteria</taxon>
        <taxon>Bacillati</taxon>
        <taxon>Cyanobacteriota</taxon>
        <taxon>Cyanophyceae</taxon>
        <taxon>Gomontiellales</taxon>
        <taxon>Chamaesiphonaceae</taxon>
        <taxon>Chamaesiphon</taxon>
    </lineage>
</organism>
<dbReference type="Proteomes" id="UP000010366">
    <property type="component" value="Chromosome"/>
</dbReference>
<dbReference type="CDD" id="cd08500">
    <property type="entry name" value="PBP2_NikA_DppA_OppA_like_4"/>
    <property type="match status" value="1"/>
</dbReference>
<evidence type="ECO:0000259" key="5">
    <source>
        <dbReference type="Pfam" id="PF00496"/>
    </source>
</evidence>
<feature type="domain" description="Solute-binding protein family 5" evidence="5">
    <location>
        <begin position="82"/>
        <end position="489"/>
    </location>
</feature>
<dbReference type="KEGG" id="cmp:Cha6605_5430"/>
<protein>
    <submittedName>
        <fullName evidence="6">ABC-type dipeptide transport system, periplasmic component</fullName>
    </submittedName>
</protein>
<dbReference type="GO" id="GO:0043190">
    <property type="term" value="C:ATP-binding cassette (ABC) transporter complex"/>
    <property type="evidence" value="ECO:0007669"/>
    <property type="project" value="InterPro"/>
</dbReference>
<dbReference type="GO" id="GO:0042597">
    <property type="term" value="C:periplasmic space"/>
    <property type="evidence" value="ECO:0007669"/>
    <property type="project" value="UniProtKB-ARBA"/>
</dbReference>
<accession>K9UPI4</accession>
<dbReference type="EMBL" id="CP003600">
    <property type="protein sequence ID" value="AFY96316.1"/>
    <property type="molecule type" value="Genomic_DNA"/>
</dbReference>
<evidence type="ECO:0000256" key="1">
    <source>
        <dbReference type="ARBA" id="ARBA00004193"/>
    </source>
</evidence>
<dbReference type="InterPro" id="IPR023765">
    <property type="entry name" value="SBP_5_CS"/>
</dbReference>
<reference evidence="6 7" key="1">
    <citation type="submission" date="2012-05" db="EMBL/GenBank/DDBJ databases">
        <title>Finished chromosome of genome of Chamaesiphon sp. PCC 6605.</title>
        <authorList>
            <consortium name="US DOE Joint Genome Institute"/>
            <person name="Gugger M."/>
            <person name="Coursin T."/>
            <person name="Rippka R."/>
            <person name="Tandeau De Marsac N."/>
            <person name="Huntemann M."/>
            <person name="Wei C.-L."/>
            <person name="Han J."/>
            <person name="Detter J.C."/>
            <person name="Han C."/>
            <person name="Tapia R."/>
            <person name="Chen A."/>
            <person name="Kyrpides N."/>
            <person name="Mavromatis K."/>
            <person name="Markowitz V."/>
            <person name="Szeto E."/>
            <person name="Ivanova N."/>
            <person name="Pagani I."/>
            <person name="Pati A."/>
            <person name="Goodwin L."/>
            <person name="Nordberg H.P."/>
            <person name="Cantor M.N."/>
            <person name="Hua S.X."/>
            <person name="Woyke T."/>
            <person name="Kerfeld C.A."/>
        </authorList>
    </citation>
    <scope>NUCLEOTIDE SEQUENCE [LARGE SCALE GENOMIC DNA]</scope>
    <source>
        <strain evidence="7">ATCC 27169 / PCC 6605</strain>
    </source>
</reference>
<keyword evidence="4" id="KW-0732">Signal</keyword>
<dbReference type="PIRSF" id="PIRSF002741">
    <property type="entry name" value="MppA"/>
    <property type="match status" value="1"/>
</dbReference>
<dbReference type="PATRIC" id="fig|1173020.3.peg.6236"/>
<sequence>MLKNMFLSKWRRLSIVSIGLAIAIGIGSCRVLLQSSSAQTNNQLVYGILSDPKTFNPALSNESPNIFGYVGEGLITENGKGEIEPALAESWTLSPDKKTIAFTLKKNLKWSDGAPLTTDDVAFTFNEVYFNDDIPTDTRDILKIGKDRKLPTVKKIGDDRVEFTTPEPFAPFLRTLGISILPAHKLRPTVVQKDKSGKPLFLSTWGLNTKPADLVSNGMYMVDAYTPGERIVFKKNPYYWRKDAQGQQQPYIDRVVWQIVESTDTALVQFRSGGLDSFNVSPDFFSLLKKEEQKGGYKIYNGGPATGTTFVSFNLNEGERDGKPLVDPVKSRWFNNVKFRQAIAYGINRQRMINNIYRGLGAPQDSPISVPSPYYLSREQGLPFYDYNPKKAKELFAEAGFKYNEQNKLVDDRDNPVRFTLITNSGNKIREALGTQIKQDLALIGVEVDFTPIAFSLLIDRIDNSLQWDSLLIGFTGGIEPNDGANFWSVDGGSHIFNLKPQKGKPQLTDRRVADWEKKIDDLYIQAAQELDEGKRRQIYIETQKITQENLPCIYLVNPLSLSAVKNRVQGIDYSPINGPFWNLYGLKISDR</sequence>
<dbReference type="Gene3D" id="3.40.190.10">
    <property type="entry name" value="Periplasmic binding protein-like II"/>
    <property type="match status" value="1"/>
</dbReference>
<comment type="subcellular location">
    <subcellularLocation>
        <location evidence="1">Cell membrane</location>
        <topology evidence="1">Lipid-anchor</topology>
    </subcellularLocation>
</comment>
<dbReference type="FunFam" id="3.90.76.10:FF:000004">
    <property type="entry name" value="Peptide ABC transporter substrate-binding protein"/>
    <property type="match status" value="1"/>
</dbReference>
<proteinExistence type="inferred from homology"/>
<dbReference type="InterPro" id="IPR000914">
    <property type="entry name" value="SBP_5_dom"/>
</dbReference>
<dbReference type="PROSITE" id="PS51257">
    <property type="entry name" value="PROKAR_LIPOPROTEIN"/>
    <property type="match status" value="1"/>
</dbReference>
<dbReference type="InterPro" id="IPR039424">
    <property type="entry name" value="SBP_5"/>
</dbReference>
<dbReference type="PANTHER" id="PTHR30290:SF9">
    <property type="entry name" value="OLIGOPEPTIDE-BINDING PROTEIN APPA"/>
    <property type="match status" value="1"/>
</dbReference>
<evidence type="ECO:0000256" key="3">
    <source>
        <dbReference type="ARBA" id="ARBA00022448"/>
    </source>
</evidence>
<name>K9UPI4_CHAP6</name>
<keyword evidence="7" id="KW-1185">Reference proteome</keyword>
<dbReference type="GO" id="GO:0015833">
    <property type="term" value="P:peptide transport"/>
    <property type="evidence" value="ECO:0007669"/>
    <property type="project" value="TreeGrafter"/>
</dbReference>
<comment type="similarity">
    <text evidence="2">Belongs to the bacterial solute-binding protein 5 family.</text>
</comment>
<dbReference type="PANTHER" id="PTHR30290">
    <property type="entry name" value="PERIPLASMIC BINDING COMPONENT OF ABC TRANSPORTER"/>
    <property type="match status" value="1"/>
</dbReference>
<keyword evidence="3" id="KW-0813">Transport</keyword>
<dbReference type="STRING" id="1173020.Cha6605_5430"/>
<dbReference type="InterPro" id="IPR030678">
    <property type="entry name" value="Peptide/Ni-bd"/>
</dbReference>
<dbReference type="GO" id="GO:1904680">
    <property type="term" value="F:peptide transmembrane transporter activity"/>
    <property type="evidence" value="ECO:0007669"/>
    <property type="project" value="TreeGrafter"/>
</dbReference>
<dbReference type="Gene3D" id="3.10.105.10">
    <property type="entry name" value="Dipeptide-binding Protein, Domain 3"/>
    <property type="match status" value="1"/>
</dbReference>
<dbReference type="AlphaFoldDB" id="K9UPI4"/>
<dbReference type="SUPFAM" id="SSF53850">
    <property type="entry name" value="Periplasmic binding protein-like II"/>
    <property type="match status" value="1"/>
</dbReference>